<dbReference type="InterPro" id="IPR018236">
    <property type="entry name" value="SAICAR_synthetase_CS"/>
</dbReference>
<dbReference type="HAMAP" id="MF_00137">
    <property type="entry name" value="SAICAR_synth"/>
    <property type="match status" value="1"/>
</dbReference>
<comment type="similarity">
    <text evidence="2 11">Belongs to the SAICAR synthetase family.</text>
</comment>
<evidence type="ECO:0000256" key="3">
    <source>
        <dbReference type="ARBA" id="ARBA00012217"/>
    </source>
</evidence>
<dbReference type="AlphaFoldDB" id="A0A1G7PVI5"/>
<dbReference type="PANTHER" id="PTHR43599">
    <property type="entry name" value="MULTIFUNCTIONAL PROTEIN ADE2"/>
    <property type="match status" value="1"/>
</dbReference>
<evidence type="ECO:0000256" key="6">
    <source>
        <dbReference type="ARBA" id="ARBA00022741"/>
    </source>
</evidence>
<dbReference type="InterPro" id="IPR001636">
    <property type="entry name" value="SAICAR_synth"/>
</dbReference>
<evidence type="ECO:0000256" key="5">
    <source>
        <dbReference type="ARBA" id="ARBA00022598"/>
    </source>
</evidence>
<keyword evidence="5 11" id="KW-0436">Ligase</keyword>
<comment type="pathway">
    <text evidence="1 11">Purine metabolism; IMP biosynthesis via de novo pathway; 5-amino-1-(5-phospho-D-ribosyl)imidazole-4-carboxamide from 5-amino-1-(5-phospho-D-ribosyl)imidazole-4-carboxylate: step 1/2.</text>
</comment>
<dbReference type="PANTHER" id="PTHR43599:SF3">
    <property type="entry name" value="SI:DKEY-6E2.2"/>
    <property type="match status" value="1"/>
</dbReference>
<evidence type="ECO:0000256" key="1">
    <source>
        <dbReference type="ARBA" id="ARBA00004672"/>
    </source>
</evidence>
<dbReference type="InterPro" id="IPR033934">
    <property type="entry name" value="SAICAR_synt_PurC"/>
</dbReference>
<organism evidence="13 14">
    <name type="scientific">Thermoanaerobacter thermohydrosulfuricus</name>
    <name type="common">Clostridium thermohydrosulfuricum</name>
    <dbReference type="NCBI Taxonomy" id="1516"/>
    <lineage>
        <taxon>Bacteria</taxon>
        <taxon>Bacillati</taxon>
        <taxon>Bacillota</taxon>
        <taxon>Clostridia</taxon>
        <taxon>Thermoanaerobacterales</taxon>
        <taxon>Thermoanaerobacteraceae</taxon>
        <taxon>Thermoanaerobacter</taxon>
    </lineage>
</organism>
<name>A0A1G7PVI5_THETY</name>
<dbReference type="GO" id="GO:0004639">
    <property type="term" value="F:phosphoribosylaminoimidazolesuccinocarboxamide synthase activity"/>
    <property type="evidence" value="ECO:0007669"/>
    <property type="project" value="UniProtKB-UniRule"/>
</dbReference>
<dbReference type="GO" id="GO:0009236">
    <property type="term" value="P:cobalamin biosynthetic process"/>
    <property type="evidence" value="ECO:0007669"/>
    <property type="project" value="InterPro"/>
</dbReference>
<dbReference type="RefSeq" id="WP_004402436.1">
    <property type="nucleotide sequence ID" value="NZ_FNBS01000030.1"/>
</dbReference>
<dbReference type="UniPathway" id="UPA00074">
    <property type="reaction ID" value="UER00131"/>
</dbReference>
<dbReference type="Gene3D" id="3.30.200.20">
    <property type="entry name" value="Phosphorylase Kinase, domain 1"/>
    <property type="match status" value="1"/>
</dbReference>
<accession>A0A1G7PVI5</accession>
<dbReference type="PROSITE" id="PS01058">
    <property type="entry name" value="SAICAR_SYNTHETASE_2"/>
    <property type="match status" value="1"/>
</dbReference>
<evidence type="ECO:0000313" key="13">
    <source>
        <dbReference type="EMBL" id="SDF90225.1"/>
    </source>
</evidence>
<dbReference type="Pfam" id="PF01259">
    <property type="entry name" value="SAICAR_synt"/>
    <property type="match status" value="1"/>
</dbReference>
<evidence type="ECO:0000259" key="12">
    <source>
        <dbReference type="Pfam" id="PF01259"/>
    </source>
</evidence>
<feature type="domain" description="SAICAR synthetase/ADE2 N-terminal" evidence="12">
    <location>
        <begin position="6"/>
        <end position="231"/>
    </location>
</feature>
<dbReference type="GO" id="GO:0005524">
    <property type="term" value="F:ATP binding"/>
    <property type="evidence" value="ECO:0007669"/>
    <property type="project" value="UniProtKB-KW"/>
</dbReference>
<keyword evidence="6 11" id="KW-0547">Nucleotide-binding</keyword>
<reference evidence="13 14" key="1">
    <citation type="submission" date="2016-10" db="EMBL/GenBank/DDBJ databases">
        <authorList>
            <person name="de Groot N.N."/>
        </authorList>
    </citation>
    <scope>NUCLEOTIDE SEQUENCE [LARGE SCALE GENOMIC DNA]</scope>
    <source>
        <strain evidence="13 14">DSM 569</strain>
    </source>
</reference>
<evidence type="ECO:0000256" key="9">
    <source>
        <dbReference type="ARBA" id="ARBA00030409"/>
    </source>
</evidence>
<evidence type="ECO:0000256" key="2">
    <source>
        <dbReference type="ARBA" id="ARBA00010190"/>
    </source>
</evidence>
<evidence type="ECO:0000256" key="4">
    <source>
        <dbReference type="ARBA" id="ARBA00016460"/>
    </source>
</evidence>
<evidence type="ECO:0000256" key="7">
    <source>
        <dbReference type="ARBA" id="ARBA00022755"/>
    </source>
</evidence>
<evidence type="ECO:0000313" key="14">
    <source>
        <dbReference type="Proteomes" id="UP000183404"/>
    </source>
</evidence>
<dbReference type="EC" id="6.3.2.6" evidence="3 11"/>
<evidence type="ECO:0000256" key="8">
    <source>
        <dbReference type="ARBA" id="ARBA00022840"/>
    </source>
</evidence>
<proteinExistence type="inferred from homology"/>
<dbReference type="GO" id="GO:0006189">
    <property type="term" value="P:'de novo' IMP biosynthetic process"/>
    <property type="evidence" value="ECO:0007669"/>
    <property type="project" value="UniProtKB-UniRule"/>
</dbReference>
<dbReference type="FunFam" id="3.30.470.20:FF:000006">
    <property type="entry name" value="Phosphoribosylaminoimidazole-succinocarboxamide synthase"/>
    <property type="match status" value="1"/>
</dbReference>
<keyword evidence="7 11" id="KW-0658">Purine biosynthesis</keyword>
<dbReference type="SUPFAM" id="SSF56104">
    <property type="entry name" value="SAICAR synthase-like"/>
    <property type="match status" value="1"/>
</dbReference>
<evidence type="ECO:0000256" key="10">
    <source>
        <dbReference type="ARBA" id="ARBA00048475"/>
    </source>
</evidence>
<dbReference type="InterPro" id="IPR028923">
    <property type="entry name" value="SAICAR_synt/ADE2_N"/>
</dbReference>
<dbReference type="EMBL" id="FNBS01000030">
    <property type="protein sequence ID" value="SDF90225.1"/>
    <property type="molecule type" value="Genomic_DNA"/>
</dbReference>
<comment type="catalytic activity">
    <reaction evidence="10 11">
        <text>5-amino-1-(5-phospho-D-ribosyl)imidazole-4-carboxylate + L-aspartate + ATP = (2S)-2-[5-amino-1-(5-phospho-beta-D-ribosyl)imidazole-4-carboxamido]succinate + ADP + phosphate + 2 H(+)</text>
        <dbReference type="Rhea" id="RHEA:22628"/>
        <dbReference type="ChEBI" id="CHEBI:15378"/>
        <dbReference type="ChEBI" id="CHEBI:29991"/>
        <dbReference type="ChEBI" id="CHEBI:30616"/>
        <dbReference type="ChEBI" id="CHEBI:43474"/>
        <dbReference type="ChEBI" id="CHEBI:58443"/>
        <dbReference type="ChEBI" id="CHEBI:77657"/>
        <dbReference type="ChEBI" id="CHEBI:456216"/>
        <dbReference type="EC" id="6.3.2.6"/>
    </reaction>
</comment>
<gene>
    <name evidence="11" type="primary">purC</name>
    <name evidence="13" type="ORF">SAMN04244560_01424</name>
</gene>
<dbReference type="CDD" id="cd01415">
    <property type="entry name" value="SAICAR_synt_PurC"/>
    <property type="match status" value="1"/>
</dbReference>
<dbReference type="InterPro" id="IPR050089">
    <property type="entry name" value="SAICAR_synthetase"/>
</dbReference>
<keyword evidence="8 11" id="KW-0067">ATP-binding</keyword>
<dbReference type="PROSITE" id="PS01057">
    <property type="entry name" value="SAICAR_SYNTHETASE_1"/>
    <property type="match status" value="1"/>
</dbReference>
<dbReference type="Gene3D" id="3.30.470.20">
    <property type="entry name" value="ATP-grasp fold, B domain"/>
    <property type="match status" value="1"/>
</dbReference>
<dbReference type="NCBIfam" id="TIGR00081">
    <property type="entry name" value="purC"/>
    <property type="match status" value="1"/>
</dbReference>
<sequence length="235" mass="27160">MEKRELLYEGKAKKVYKTDEENFYIIEYKDDATAFNGLKKGTIAEKGIVNNKVSAILFALLEKNNVPTHYVKKLSDREMLVKKVEIFPLEVIVRNYAAGSICKRLGLEEGLKFKTPVLEFSYKNDELGDPMINEYHIQALELATKEEVEIMTGMTFKVNKILSEYFLSKDIILVDFKLEFGKSNEGILLADEISPDTCRFWDKNTMEKLDKDRFRKDLGKVEEAYLEILKRLGGM</sequence>
<evidence type="ECO:0000256" key="11">
    <source>
        <dbReference type="HAMAP-Rule" id="MF_00137"/>
    </source>
</evidence>
<dbReference type="Proteomes" id="UP000183404">
    <property type="component" value="Unassembled WGS sequence"/>
</dbReference>
<protein>
    <recommendedName>
        <fullName evidence="4 11">Phosphoribosylaminoimidazole-succinocarboxamide synthase</fullName>
        <ecNumber evidence="3 11">6.3.2.6</ecNumber>
    </recommendedName>
    <alternativeName>
        <fullName evidence="9 11">SAICAR synthetase</fullName>
    </alternativeName>
</protein>